<name>A0A3G5A463_9VIRU</name>
<reference evidence="1" key="1">
    <citation type="submission" date="2018-10" db="EMBL/GenBank/DDBJ databases">
        <title>Hidden diversity of soil giant viruses.</title>
        <authorList>
            <person name="Schulz F."/>
            <person name="Alteio L."/>
            <person name="Goudeau D."/>
            <person name="Ryan E.M."/>
            <person name="Malmstrom R.R."/>
            <person name="Blanchard J."/>
            <person name="Woyke T."/>
        </authorList>
    </citation>
    <scope>NUCLEOTIDE SEQUENCE</scope>
    <source>
        <strain evidence="1">HAV1</strain>
    </source>
</reference>
<accession>A0A3G5A463</accession>
<sequence length="363" mass="38693">MIEGINDLRQEQTKIIWGYDDTTVVPPLNGINHIDNPISLAIIGNSIIVVSDYVRRMIFQFSVTTGLLLASTSYTEGTTNPVYVSNNVAGFKIKAVPPSIAGFTGVQANNLLVGVAGSNATLQVAVSVPPSNENQQQAIIVSTTGSSQLKGNVLSIVNQKRLLFINNDLTTNDVITNALALAAQNLGVSNLAPNNCSFFEDASILGVVYADVISGATTVVVYNIASPTAPIIAASISDPSFTSASSVTWYYVKKNSIDDLQLLVTTKYQTIQTYAYRKGTLSLLRGRDILAAPEAPTCNSPTCNTLITKSLTDIATMYYAQGGMVFYYTSSPTPVTLPPTASTQMLFPKAECNCPPCKCVCCN</sequence>
<evidence type="ECO:0000313" key="1">
    <source>
        <dbReference type="EMBL" id="AYV80613.1"/>
    </source>
</evidence>
<protein>
    <submittedName>
        <fullName evidence="1">Uncharacterized protein</fullName>
    </submittedName>
</protein>
<proteinExistence type="predicted"/>
<dbReference type="EMBL" id="MK072245">
    <property type="protein sequence ID" value="AYV80613.1"/>
    <property type="molecule type" value="Genomic_DNA"/>
</dbReference>
<gene>
    <name evidence="1" type="ORF">Harvfovirus3_58</name>
</gene>
<organism evidence="1">
    <name type="scientific">Harvfovirus sp</name>
    <dbReference type="NCBI Taxonomy" id="2487768"/>
    <lineage>
        <taxon>Viruses</taxon>
        <taxon>Varidnaviria</taxon>
        <taxon>Bamfordvirae</taxon>
        <taxon>Nucleocytoviricota</taxon>
        <taxon>Megaviricetes</taxon>
        <taxon>Imitervirales</taxon>
        <taxon>Mimiviridae</taxon>
        <taxon>Klosneuvirinae</taxon>
    </lineage>
</organism>